<reference evidence="3" key="2">
    <citation type="submission" date="2019-10" db="EMBL/GenBank/DDBJ databases">
        <authorList>
            <consortium name="NCBI Genome Project"/>
        </authorList>
    </citation>
    <scope>NUCLEOTIDE SEQUENCE</scope>
    <source>
        <strain evidence="3">NI907</strain>
    </source>
</reference>
<feature type="region of interest" description="Disordered" evidence="1">
    <location>
        <begin position="23"/>
        <end position="136"/>
    </location>
</feature>
<proteinExistence type="predicted"/>
<name>A0A6P8AQE3_PYRGI</name>
<evidence type="ECO:0000313" key="2">
    <source>
        <dbReference type="Proteomes" id="UP000515153"/>
    </source>
</evidence>
<feature type="compositionally biased region" description="Polar residues" evidence="1">
    <location>
        <begin position="124"/>
        <end position="136"/>
    </location>
</feature>
<dbReference type="Proteomes" id="UP000515153">
    <property type="component" value="Unplaced"/>
</dbReference>
<gene>
    <name evidence="3" type="ORF">PgNI_11995</name>
</gene>
<evidence type="ECO:0000313" key="3">
    <source>
        <dbReference type="RefSeq" id="XP_030977118.1"/>
    </source>
</evidence>
<reference evidence="3" key="3">
    <citation type="submission" date="2025-08" db="UniProtKB">
        <authorList>
            <consortium name="RefSeq"/>
        </authorList>
    </citation>
    <scope>IDENTIFICATION</scope>
    <source>
        <strain evidence="3">NI907</strain>
    </source>
</reference>
<accession>A0A6P8AQE3</accession>
<feature type="compositionally biased region" description="Basic and acidic residues" evidence="1">
    <location>
        <begin position="78"/>
        <end position="87"/>
    </location>
</feature>
<evidence type="ECO:0000256" key="1">
    <source>
        <dbReference type="SAM" id="MobiDB-lite"/>
    </source>
</evidence>
<feature type="compositionally biased region" description="Polar residues" evidence="1">
    <location>
        <begin position="92"/>
        <end position="101"/>
    </location>
</feature>
<sequence>MEHPHSNAEGKVERPAVKIESCAPWSLTPAQDTETPAPNSVLPTPRRSSAASRAGTVALSIASFETGLHQPVPPGLERPPDGRKADSIHSPAYNNPQQAQHQPRRNPDPPKRHAYYPKRHHGTSVPQAQSPLSSNTWGADMFPKYPYANLNPSAHPQTTSTAFNINRLACWQRRNLTSAGLLQGDFPKTSNRPDLQVQDHTWLSTPHFTPAASHPILGHVALSDVLPIMLDKISGSLSNPRQEDVNIGNIFIQM</sequence>
<dbReference type="KEGG" id="pgri:PgNI_11995"/>
<feature type="compositionally biased region" description="Polar residues" evidence="1">
    <location>
        <begin position="28"/>
        <end position="51"/>
    </location>
</feature>
<dbReference type="RefSeq" id="XP_030977118.1">
    <property type="nucleotide sequence ID" value="XM_031131952.1"/>
</dbReference>
<organism evidence="2 3">
    <name type="scientific">Pyricularia grisea</name>
    <name type="common">Crabgrass-specific blast fungus</name>
    <name type="synonym">Magnaporthe grisea</name>
    <dbReference type="NCBI Taxonomy" id="148305"/>
    <lineage>
        <taxon>Eukaryota</taxon>
        <taxon>Fungi</taxon>
        <taxon>Dikarya</taxon>
        <taxon>Ascomycota</taxon>
        <taxon>Pezizomycotina</taxon>
        <taxon>Sordariomycetes</taxon>
        <taxon>Sordariomycetidae</taxon>
        <taxon>Magnaporthales</taxon>
        <taxon>Pyriculariaceae</taxon>
        <taxon>Pyricularia</taxon>
    </lineage>
</organism>
<reference evidence="3" key="1">
    <citation type="journal article" date="2019" name="Mol. Biol. Evol.">
        <title>Blast fungal genomes show frequent chromosomal changes, gene gains and losses, and effector gene turnover.</title>
        <authorList>
            <person name="Gomez Luciano L.B."/>
            <person name="Jason Tsai I."/>
            <person name="Chuma I."/>
            <person name="Tosa Y."/>
            <person name="Chen Y.H."/>
            <person name="Li J.Y."/>
            <person name="Li M.Y."/>
            <person name="Jade Lu M.Y."/>
            <person name="Nakayashiki H."/>
            <person name="Li W.H."/>
        </authorList>
    </citation>
    <scope>NUCLEOTIDE SEQUENCE</scope>
    <source>
        <strain evidence="3">NI907</strain>
    </source>
</reference>
<dbReference type="AlphaFoldDB" id="A0A6P8AQE3"/>
<keyword evidence="2" id="KW-1185">Reference proteome</keyword>
<feature type="compositionally biased region" description="Basic residues" evidence="1">
    <location>
        <begin position="112"/>
        <end position="122"/>
    </location>
</feature>
<dbReference type="GeneID" id="41966857"/>
<protein>
    <submittedName>
        <fullName evidence="3">Uncharacterized protein</fullName>
    </submittedName>
</protein>